<accession>A0A1F4UDD6</accession>
<sequence>MNEKIQEMKADILSAMAHPIRLKIIEKLRQGPCCVCRIIPYVGGEQSNVSHHLAILKRAGILSSEKKGLEVWYEVTDPVIFEILDLIKYPLIKELKRKNNLLNALVEND</sequence>
<proteinExistence type="predicted"/>
<reference evidence="5 6" key="1">
    <citation type="journal article" date="2016" name="Nat. Commun.">
        <title>Thousands of microbial genomes shed light on interconnected biogeochemical processes in an aquifer system.</title>
        <authorList>
            <person name="Anantharaman K."/>
            <person name="Brown C.T."/>
            <person name="Hug L.A."/>
            <person name="Sharon I."/>
            <person name="Castelle C.J."/>
            <person name="Probst A.J."/>
            <person name="Thomas B.C."/>
            <person name="Singh A."/>
            <person name="Wilkins M.J."/>
            <person name="Karaoz U."/>
            <person name="Brodie E.L."/>
            <person name="Williams K.H."/>
            <person name="Hubbard S.S."/>
            <person name="Banfield J.F."/>
        </authorList>
    </citation>
    <scope>NUCLEOTIDE SEQUENCE [LARGE SCALE GENOMIC DNA]</scope>
</reference>
<organism evidence="5 6">
    <name type="scientific">candidate division WOR-3 bacterium RBG_13_43_14</name>
    <dbReference type="NCBI Taxonomy" id="1802590"/>
    <lineage>
        <taxon>Bacteria</taxon>
        <taxon>Bacteria division WOR-3</taxon>
    </lineage>
</organism>
<dbReference type="Gene3D" id="1.10.10.10">
    <property type="entry name" value="Winged helix-like DNA-binding domain superfamily/Winged helix DNA-binding domain"/>
    <property type="match status" value="1"/>
</dbReference>
<dbReference type="InterPro" id="IPR036388">
    <property type="entry name" value="WH-like_DNA-bd_sf"/>
</dbReference>
<feature type="domain" description="HTH arsR-type" evidence="4">
    <location>
        <begin position="1"/>
        <end position="98"/>
    </location>
</feature>
<evidence type="ECO:0000313" key="6">
    <source>
        <dbReference type="Proteomes" id="UP000177025"/>
    </source>
</evidence>
<name>A0A1F4UDD6_UNCW3</name>
<keyword evidence="2" id="KW-0238">DNA-binding</keyword>
<dbReference type="Pfam" id="PF01022">
    <property type="entry name" value="HTH_5"/>
    <property type="match status" value="1"/>
</dbReference>
<gene>
    <name evidence="5" type="ORF">A2Y85_08110</name>
</gene>
<dbReference type="InterPro" id="IPR036390">
    <property type="entry name" value="WH_DNA-bd_sf"/>
</dbReference>
<dbReference type="InterPro" id="IPR051011">
    <property type="entry name" value="Metal_resp_trans_reg"/>
</dbReference>
<dbReference type="AlphaFoldDB" id="A0A1F4UDD6"/>
<dbReference type="PRINTS" id="PR00778">
    <property type="entry name" value="HTHARSR"/>
</dbReference>
<dbReference type="NCBIfam" id="NF033788">
    <property type="entry name" value="HTH_metalloreg"/>
    <property type="match status" value="1"/>
</dbReference>
<evidence type="ECO:0000256" key="1">
    <source>
        <dbReference type="ARBA" id="ARBA00023015"/>
    </source>
</evidence>
<dbReference type="PANTHER" id="PTHR43132">
    <property type="entry name" value="ARSENICAL RESISTANCE OPERON REPRESSOR ARSR-RELATED"/>
    <property type="match status" value="1"/>
</dbReference>
<dbReference type="GO" id="GO:0003677">
    <property type="term" value="F:DNA binding"/>
    <property type="evidence" value="ECO:0007669"/>
    <property type="project" value="UniProtKB-KW"/>
</dbReference>
<dbReference type="PROSITE" id="PS50987">
    <property type="entry name" value="HTH_ARSR_2"/>
    <property type="match status" value="1"/>
</dbReference>
<evidence type="ECO:0000259" key="4">
    <source>
        <dbReference type="PROSITE" id="PS50987"/>
    </source>
</evidence>
<dbReference type="GO" id="GO:0003700">
    <property type="term" value="F:DNA-binding transcription factor activity"/>
    <property type="evidence" value="ECO:0007669"/>
    <property type="project" value="InterPro"/>
</dbReference>
<keyword evidence="3" id="KW-0804">Transcription</keyword>
<protein>
    <recommendedName>
        <fullName evidence="4">HTH arsR-type domain-containing protein</fullName>
    </recommendedName>
</protein>
<dbReference type="SUPFAM" id="SSF46785">
    <property type="entry name" value="Winged helix' DNA-binding domain"/>
    <property type="match status" value="1"/>
</dbReference>
<dbReference type="CDD" id="cd00090">
    <property type="entry name" value="HTH_ARSR"/>
    <property type="match status" value="1"/>
</dbReference>
<comment type="caution">
    <text evidence="5">The sequence shown here is derived from an EMBL/GenBank/DDBJ whole genome shotgun (WGS) entry which is preliminary data.</text>
</comment>
<evidence type="ECO:0000256" key="3">
    <source>
        <dbReference type="ARBA" id="ARBA00023163"/>
    </source>
</evidence>
<dbReference type="SMART" id="SM00418">
    <property type="entry name" value="HTH_ARSR"/>
    <property type="match status" value="1"/>
</dbReference>
<dbReference type="Proteomes" id="UP000177025">
    <property type="component" value="Unassembled WGS sequence"/>
</dbReference>
<evidence type="ECO:0000313" key="5">
    <source>
        <dbReference type="EMBL" id="OGC42253.1"/>
    </source>
</evidence>
<keyword evidence="1" id="KW-0805">Transcription regulation</keyword>
<dbReference type="EMBL" id="MEUM01000075">
    <property type="protein sequence ID" value="OGC42253.1"/>
    <property type="molecule type" value="Genomic_DNA"/>
</dbReference>
<dbReference type="InterPro" id="IPR001845">
    <property type="entry name" value="HTH_ArsR_DNA-bd_dom"/>
</dbReference>
<evidence type="ECO:0000256" key="2">
    <source>
        <dbReference type="ARBA" id="ARBA00023125"/>
    </source>
</evidence>
<dbReference type="InterPro" id="IPR011991">
    <property type="entry name" value="ArsR-like_HTH"/>
</dbReference>
<dbReference type="PANTHER" id="PTHR43132:SF2">
    <property type="entry name" value="ARSENICAL RESISTANCE OPERON REPRESSOR ARSR-RELATED"/>
    <property type="match status" value="1"/>
</dbReference>